<evidence type="ECO:0000313" key="1">
    <source>
        <dbReference type="EMBL" id="TYR34132.1"/>
    </source>
</evidence>
<name>A0A5D4H1G7_9SPHI</name>
<proteinExistence type="predicted"/>
<dbReference type="Pfam" id="PF14064">
    <property type="entry name" value="HmuY"/>
    <property type="match status" value="1"/>
</dbReference>
<dbReference type="CDD" id="cd12105">
    <property type="entry name" value="HmuY"/>
    <property type="match status" value="1"/>
</dbReference>
<comment type="caution">
    <text evidence="1">The sequence shown here is derived from an EMBL/GenBank/DDBJ whole genome shotgun (WGS) entry which is preliminary data.</text>
</comment>
<dbReference type="RefSeq" id="WP_148920259.1">
    <property type="nucleotide sequence ID" value="NZ_VTAV01000013.1"/>
</dbReference>
<gene>
    <name evidence="1" type="ORF">FXV77_16055</name>
</gene>
<evidence type="ECO:0000313" key="2">
    <source>
        <dbReference type="Proteomes" id="UP000322362"/>
    </source>
</evidence>
<sequence length="452" mass="50487">MNKLFRIAAIACFITVGFTACEKDNHISDDDTDQEHQPKVVVKDGETKDLVNVSTTSNTQGTISRDGERYALRNFRQFAIEDGKATENVATTFYFDFKENDAVDAEEAPLIWIAESQAMGVEPNTAKGYSLSYIDKRFGAVRADDDFTAVEKMGIAFAPGATGWATYNMQTHTVEAVAGRTLVLLKDGEPQFKFQIRSIYSDETPNKESGPTNYIYYAIDYQDINKVSEDDDIKDNENYYKLIRVENLPIAPTDEGSEQNESGLYFYSLSENKSIPQDQISSAKWDLAFGGMFTSFLSGNNGSDEKNYGAGNSAVGGIAIIESEFDDVEQLPSDMEFKTGKDIIGTDDQGFFGAGMGWYLYDFDGKLVREGAEEDKHVAYALAEPITKKDETVIKPRTVIVKTANGDYAKIKMISCYKGLFNQEQWKRGEAIMYATFEYVLIPGDKNTFEIR</sequence>
<protein>
    <recommendedName>
        <fullName evidence="3">Heme-binding HmuY-like protein</fullName>
    </recommendedName>
</protein>
<dbReference type="EMBL" id="VTAV01000013">
    <property type="protein sequence ID" value="TYR34132.1"/>
    <property type="molecule type" value="Genomic_DNA"/>
</dbReference>
<dbReference type="AlphaFoldDB" id="A0A5D4H1G7"/>
<dbReference type="Proteomes" id="UP000322362">
    <property type="component" value="Unassembled WGS sequence"/>
</dbReference>
<organism evidence="1 2">
    <name type="scientific">Sphingobacterium phlebotomi</name>
    <dbReference type="NCBI Taxonomy" id="2605433"/>
    <lineage>
        <taxon>Bacteria</taxon>
        <taxon>Pseudomonadati</taxon>
        <taxon>Bacteroidota</taxon>
        <taxon>Sphingobacteriia</taxon>
        <taxon>Sphingobacteriales</taxon>
        <taxon>Sphingobacteriaceae</taxon>
        <taxon>Sphingobacterium</taxon>
    </lineage>
</organism>
<evidence type="ECO:0008006" key="3">
    <source>
        <dbReference type="Google" id="ProtNLM"/>
    </source>
</evidence>
<dbReference type="InterPro" id="IPR025921">
    <property type="entry name" value="HmuY"/>
</dbReference>
<keyword evidence="2" id="KW-1185">Reference proteome</keyword>
<accession>A0A5D4H1G7</accession>
<reference evidence="1 2" key="1">
    <citation type="submission" date="2019-08" db="EMBL/GenBank/DDBJ databases">
        <title>Phlebobacter frassis gen. nov. sp. nov., a new member of family Sphingobacteriaceae isolated from sand fly rearing media.</title>
        <authorList>
            <person name="Kakumanu M.L."/>
            <person name="Marayati B.F."/>
            <person name="Wada-Katsumata A."/>
            <person name="Wasserberg G."/>
            <person name="Schal C."/>
            <person name="Apperson C.S."/>
            <person name="Ponnusamy L."/>
        </authorList>
    </citation>
    <scope>NUCLEOTIDE SEQUENCE [LARGE SCALE GENOMIC DNA]</scope>
    <source>
        <strain evidence="1 2">SSI9</strain>
    </source>
</reference>
<dbReference type="PROSITE" id="PS51257">
    <property type="entry name" value="PROKAR_LIPOPROTEIN"/>
    <property type="match status" value="1"/>
</dbReference>